<evidence type="ECO:0000256" key="1">
    <source>
        <dbReference type="SAM" id="MobiDB-lite"/>
    </source>
</evidence>
<dbReference type="Gene3D" id="3.40.630.10">
    <property type="entry name" value="Zn peptidases"/>
    <property type="match status" value="1"/>
</dbReference>
<organism evidence="3 4">
    <name type="scientific">Natronocalculus amylovorans</name>
    <dbReference type="NCBI Taxonomy" id="2917812"/>
    <lineage>
        <taxon>Archaea</taxon>
        <taxon>Methanobacteriati</taxon>
        <taxon>Methanobacteriota</taxon>
        <taxon>Stenosarchaea group</taxon>
        <taxon>Halobacteria</taxon>
        <taxon>Halobacteriales</taxon>
        <taxon>Haloferacaceae</taxon>
        <taxon>Natronocalculus</taxon>
    </lineage>
</organism>
<protein>
    <submittedName>
        <fullName evidence="3">M28 family peptidase</fullName>
    </submittedName>
</protein>
<dbReference type="InterPro" id="IPR007484">
    <property type="entry name" value="Peptidase_M28"/>
</dbReference>
<keyword evidence="4" id="KW-1185">Reference proteome</keyword>
<accession>A0AAE3FZ41</accession>
<sequence length="579" mass="63529">MITPVDRATEETLREMIDPDQLTAHVDEFSGLERVSGSADELQASEYVVETLREYGVEATLETADVLVSIPESAEIVVTHPTRQPIETAITTSFSGNTPATGIHGTVINIPDVTSESVQRASVAGNIVLTKGFPTPKPVQLLTDAGAAGVIYETVSESHLHEMIVTPIWGTPSNETKDELPTLPVAQIHQSDAAWLKELVAGSSVELTLTTEVTTELRSIPFPIGRVDGTESDRYMIVGNHVDSWHEGITDNATAMAATIELARLFAEHPPKRGVVFAFWPAHSTGRYAGSSWYADREWLDLRENSVLYLHLDLNGLKGADGIWYQHMAELEDEHFAAIDAATDLPPRDDDESFLGSDRPGRNSDQSFWGTGTSSILSGARLEPGTPDGGPIGGGWWWHTPEDTRDKVDIDVLVEETKLFATIAARVCYSPVLPHDFRATVTEIKTQLDEISSASEHAFTNIYDRLALAHEELHAVYDDIDQLSATSDPEFLTAVEDLYVALGNELIPILYVSGTDYGQDPALSQPLLPQLQCARSLPDASGPTRRFIEVSTDRAANRICHRLDRTLRAVRRCDERLNS</sequence>
<dbReference type="SUPFAM" id="SSF53187">
    <property type="entry name" value="Zn-dependent exopeptidases"/>
    <property type="match status" value="1"/>
</dbReference>
<dbReference type="InterPro" id="IPR039373">
    <property type="entry name" value="Peptidase_M28B"/>
</dbReference>
<dbReference type="PANTHER" id="PTHR10404">
    <property type="entry name" value="N-ACETYLATED-ALPHA-LINKED ACIDIC DIPEPTIDASE"/>
    <property type="match status" value="1"/>
</dbReference>
<feature type="domain" description="Peptidase M28" evidence="2">
    <location>
        <begin position="224"/>
        <end position="419"/>
    </location>
</feature>
<dbReference type="Pfam" id="PF04389">
    <property type="entry name" value="Peptidase_M28"/>
    <property type="match status" value="1"/>
</dbReference>
<reference evidence="3" key="1">
    <citation type="journal article" date="2022" name="Syst. Appl. Microbiol.">
        <title>Natronocalculus amylovorans gen. nov., sp. nov., and Natranaeroarchaeum aerophilus sp. nov., dominant culturable amylolytic natronoarchaea from hypersaline soda lakes in southwestern Siberia.</title>
        <authorList>
            <person name="Sorokin D.Y."/>
            <person name="Elcheninov A.G."/>
            <person name="Khizhniak T.V."/>
            <person name="Koenen M."/>
            <person name="Bale N.J."/>
            <person name="Damste J.S.S."/>
            <person name="Kublanov I.V."/>
        </authorList>
    </citation>
    <scope>NUCLEOTIDE SEQUENCE</scope>
    <source>
        <strain evidence="3">AArc-St2</strain>
    </source>
</reference>
<proteinExistence type="predicted"/>
<evidence type="ECO:0000313" key="4">
    <source>
        <dbReference type="Proteomes" id="UP001203207"/>
    </source>
</evidence>
<name>A0AAE3FZ41_9EURY</name>
<evidence type="ECO:0000259" key="2">
    <source>
        <dbReference type="Pfam" id="PF04389"/>
    </source>
</evidence>
<dbReference type="Gene3D" id="3.50.30.30">
    <property type="match status" value="1"/>
</dbReference>
<feature type="region of interest" description="Disordered" evidence="1">
    <location>
        <begin position="345"/>
        <end position="369"/>
    </location>
</feature>
<reference evidence="3" key="2">
    <citation type="submission" date="2022-02" db="EMBL/GenBank/DDBJ databases">
        <authorList>
            <person name="Elcheninov A.G."/>
            <person name="Sorokin D.Y."/>
            <person name="Kublanov I.V."/>
        </authorList>
    </citation>
    <scope>NUCLEOTIDE SEQUENCE</scope>
    <source>
        <strain evidence="3">AArc-St2</strain>
    </source>
</reference>
<dbReference type="RefSeq" id="WP_174654827.1">
    <property type="nucleotide sequence ID" value="NZ_JAKRVX010000008.1"/>
</dbReference>
<dbReference type="EMBL" id="JAKRVX010000008">
    <property type="protein sequence ID" value="MCL9818222.1"/>
    <property type="molecule type" value="Genomic_DNA"/>
</dbReference>
<comment type="caution">
    <text evidence="3">The sequence shown here is derived from an EMBL/GenBank/DDBJ whole genome shotgun (WGS) entry which is preliminary data.</text>
</comment>
<dbReference type="AlphaFoldDB" id="A0AAE3FZ41"/>
<gene>
    <name evidence="3" type="ORF">AArcSt2_14870</name>
</gene>
<evidence type="ECO:0000313" key="3">
    <source>
        <dbReference type="EMBL" id="MCL9818222.1"/>
    </source>
</evidence>
<dbReference type="Proteomes" id="UP001203207">
    <property type="component" value="Unassembled WGS sequence"/>
</dbReference>
<dbReference type="PANTHER" id="PTHR10404:SF46">
    <property type="entry name" value="VACUOLAR PROTEIN SORTING-ASSOCIATED PROTEIN 70"/>
    <property type="match status" value="1"/>
</dbReference>